<feature type="region of interest" description="Disordered" evidence="3">
    <location>
        <begin position="388"/>
        <end position="437"/>
    </location>
</feature>
<evidence type="ECO:0000256" key="1">
    <source>
        <dbReference type="ARBA" id="ARBA00004906"/>
    </source>
</evidence>
<dbReference type="OrthoDB" id="722566at2759"/>
<feature type="domain" description="F-box" evidence="4">
    <location>
        <begin position="18"/>
        <end position="64"/>
    </location>
</feature>
<dbReference type="PANTHER" id="PTHR10706">
    <property type="entry name" value="F-BOX FAMILY PROTEIN"/>
    <property type="match status" value="1"/>
</dbReference>
<dbReference type="Proteomes" id="UP000825890">
    <property type="component" value="Unassembled WGS sequence"/>
</dbReference>
<sequence length="559" mass="62000">MAVTDSSLDDSIDQRTETNSLATLPDELLLHILSFLTPLELAQAAQTCRRLAITSYDDILWNPIVNKAAAETVPEPTPMRSFRDLYVSLFPYWFLATNRIWFGDTEPTGKLILARYDSSLGSIVAHQVVAVVARSMDQVSFWEMDRDVLIHSFNPVVCLDMNQPVLKLDIAGTREEGSVNGSLVGCGRVDYGKETTMETFAQSGLHSALTLCRALPAGAISDTTAVWPPLRIPAASRARNASSDGFKSAGHAPGSFSEVSQNNFRLKKWAEYHGRTSSSFRAASRIVAALGIGMPFVEHLYQDNMEFGPGPKDITTYSSLVPECYIPTLDKPWQGIFVGDYSTHGCEFLLVTQPDEEHARPLPSGMDWMREWFRGGPLNLAAAATVFDDDDEEEEEEEEEEDGDEDDELHTHATEQPDPEVEVRDAETDTFQSTDTVSNAFPYVRSQDYDDVPSGRLEAIKLTGDPNVPRSQYSFIAPDIGHGGFLRVADENTFRGARVVRAAGHVASRGFREDHYIPSQLIMISHDRLAQFWQAFGHISYYTRVDLASLTRQGAARAS</sequence>
<keyword evidence="6" id="KW-1185">Reference proteome</keyword>
<dbReference type="InterPro" id="IPR001810">
    <property type="entry name" value="F-box_dom"/>
</dbReference>
<dbReference type="SMART" id="SM00256">
    <property type="entry name" value="FBOX"/>
    <property type="match status" value="1"/>
</dbReference>
<dbReference type="Pfam" id="PF12014">
    <property type="entry name" value="Cyclin_D1_bind"/>
    <property type="match status" value="1"/>
</dbReference>
<proteinExistence type="predicted"/>
<name>A0A9P3F9Z8_9PEZI</name>
<organism evidence="5 6">
    <name type="scientific">Cercospora kikuchii</name>
    <dbReference type="NCBI Taxonomy" id="84275"/>
    <lineage>
        <taxon>Eukaryota</taxon>
        <taxon>Fungi</taxon>
        <taxon>Dikarya</taxon>
        <taxon>Ascomycota</taxon>
        <taxon>Pezizomycotina</taxon>
        <taxon>Dothideomycetes</taxon>
        <taxon>Dothideomycetidae</taxon>
        <taxon>Mycosphaerellales</taxon>
        <taxon>Mycosphaerellaceae</taxon>
        <taxon>Cercospora</taxon>
    </lineage>
</organism>
<dbReference type="SUPFAM" id="SSF81383">
    <property type="entry name" value="F-box domain"/>
    <property type="match status" value="1"/>
</dbReference>
<dbReference type="AlphaFoldDB" id="A0A9P3F9Z8"/>
<comment type="caution">
    <text evidence="5">The sequence shown here is derived from an EMBL/GenBank/DDBJ whole genome shotgun (WGS) entry which is preliminary data.</text>
</comment>
<evidence type="ECO:0000313" key="6">
    <source>
        <dbReference type="Proteomes" id="UP000825890"/>
    </source>
</evidence>
<protein>
    <recommendedName>
        <fullName evidence="4">F-box domain-containing protein</fullName>
    </recommendedName>
</protein>
<gene>
    <name evidence="5" type="ORF">CKM354_000313700</name>
</gene>
<dbReference type="InterPro" id="IPR036047">
    <property type="entry name" value="F-box-like_dom_sf"/>
</dbReference>
<dbReference type="PANTHER" id="PTHR10706:SF130">
    <property type="entry name" value="F-BOX ONLY PROTEIN 31"/>
    <property type="match status" value="1"/>
</dbReference>
<dbReference type="Pfam" id="PF12937">
    <property type="entry name" value="F-box-like"/>
    <property type="match status" value="1"/>
</dbReference>
<dbReference type="GeneID" id="68288712"/>
<evidence type="ECO:0000313" key="5">
    <source>
        <dbReference type="EMBL" id="GIZ39766.1"/>
    </source>
</evidence>
<dbReference type="RefSeq" id="XP_044654253.1">
    <property type="nucleotide sequence ID" value="XM_044798318.1"/>
</dbReference>
<accession>A0A9P3F9Z8</accession>
<reference evidence="5 6" key="1">
    <citation type="submission" date="2021-01" db="EMBL/GenBank/DDBJ databases">
        <title>Cercospora kikuchii MAFF 305040 whole genome shotgun sequence.</title>
        <authorList>
            <person name="Kashiwa T."/>
            <person name="Suzuki T."/>
        </authorList>
    </citation>
    <scope>NUCLEOTIDE SEQUENCE [LARGE SCALE GENOMIC DNA]</scope>
    <source>
        <strain evidence="5 6">MAFF 305040</strain>
    </source>
</reference>
<dbReference type="Gene3D" id="1.20.1280.50">
    <property type="match status" value="1"/>
</dbReference>
<evidence type="ECO:0000256" key="2">
    <source>
        <dbReference type="ARBA" id="ARBA00022786"/>
    </source>
</evidence>
<keyword evidence="2" id="KW-0833">Ubl conjugation pathway</keyword>
<feature type="compositionally biased region" description="Acidic residues" evidence="3">
    <location>
        <begin position="388"/>
        <end position="408"/>
    </location>
</feature>
<dbReference type="EMBL" id="BOLY01000002">
    <property type="protein sequence ID" value="GIZ39766.1"/>
    <property type="molecule type" value="Genomic_DNA"/>
</dbReference>
<dbReference type="PROSITE" id="PS50181">
    <property type="entry name" value="FBOX"/>
    <property type="match status" value="1"/>
</dbReference>
<comment type="pathway">
    <text evidence="1">Protein modification; protein ubiquitination.</text>
</comment>
<dbReference type="InterPro" id="IPR045048">
    <property type="entry name" value="FBXO31/39"/>
</dbReference>
<evidence type="ECO:0000256" key="3">
    <source>
        <dbReference type="SAM" id="MobiDB-lite"/>
    </source>
</evidence>
<evidence type="ECO:0000259" key="4">
    <source>
        <dbReference type="PROSITE" id="PS50181"/>
    </source>
</evidence>
<feature type="compositionally biased region" description="Basic and acidic residues" evidence="3">
    <location>
        <begin position="409"/>
        <end position="427"/>
    </location>
</feature>